<evidence type="ECO:0000259" key="2">
    <source>
        <dbReference type="Pfam" id="PF01609"/>
    </source>
</evidence>
<dbReference type="SUPFAM" id="SSF53098">
    <property type="entry name" value="Ribonuclease H-like"/>
    <property type="match status" value="1"/>
</dbReference>
<keyword evidence="4" id="KW-1185">Reference proteome</keyword>
<dbReference type="PANTHER" id="PTHR37529">
    <property type="entry name" value="TRANSPOSASE INSG FOR INSERTION SEQUENCE ELEMENT IS4-RELATED"/>
    <property type="match status" value="1"/>
</dbReference>
<accession>A0ABR8AMF6</accession>
<dbReference type="InterPro" id="IPR002559">
    <property type="entry name" value="Transposase_11"/>
</dbReference>
<evidence type="ECO:0000313" key="3">
    <source>
        <dbReference type="EMBL" id="MBD2200468.1"/>
    </source>
</evidence>
<feature type="region of interest" description="Disordered" evidence="1">
    <location>
        <begin position="421"/>
        <end position="455"/>
    </location>
</feature>
<dbReference type="InterPro" id="IPR012337">
    <property type="entry name" value="RNaseH-like_sf"/>
</dbReference>
<protein>
    <submittedName>
        <fullName evidence="3">IS4 family transposase</fullName>
    </submittedName>
</protein>
<evidence type="ECO:0000313" key="4">
    <source>
        <dbReference type="Proteomes" id="UP000658514"/>
    </source>
</evidence>
<proteinExistence type="predicted"/>
<feature type="domain" description="Transposase IS4-like" evidence="2">
    <location>
        <begin position="125"/>
        <end position="360"/>
    </location>
</feature>
<dbReference type="PANTHER" id="PTHR37529:SF1">
    <property type="entry name" value="TRANSPOSASE INSG FOR INSERTION SEQUENCE ELEMENT IS4-RELATED"/>
    <property type="match status" value="1"/>
</dbReference>
<sequence length="455" mass="51982">MTNRVTILKDKFNQSLGLPFKELLPYSAIEQALWELKIKYKKRLFDPIVTLWAFLSQVLDTDKSCHNAVSKIIAYLTGEGVKIPSTDTSAYCQARSRLPEKLLENLFIQAAQNLSKKVTTEHLWCGRNVLVIDGSTVSMPDTVENQKEYPQPQTQNPGCGFPIAKIGVLFSLATGAAVALVIDVLNTHDIKLARQLYQFLNPLDILLGDRDFCTYADIVAIKNINCDAVFRKHQARKTSMRKGKIIGECDKLVTWYKPKICPKGLSKDEFDVLPQTITVREIYYYIVIPGFRTQRVSLITTLLDKVTYSTLDIVRLYGQRWDVELDLRHLKTTLGMDVLRCKTPSMVRKEIFVYLLAYNLLRSLMWSAGTTYGTPPLRLSLQGTRHHLNNFIPGLLTATSIKRQRIYCTLLKVIAHKTVSDRPGRSEPRVRKRRPKAYPLMTKPRHQLRKQLQTA</sequence>
<gene>
    <name evidence="3" type="ORF">H6G24_34250</name>
</gene>
<evidence type="ECO:0000256" key="1">
    <source>
        <dbReference type="SAM" id="MobiDB-lite"/>
    </source>
</evidence>
<comment type="caution">
    <text evidence="3">The sequence shown here is derived from an EMBL/GenBank/DDBJ whole genome shotgun (WGS) entry which is preliminary data.</text>
</comment>
<dbReference type="Pfam" id="PF01609">
    <property type="entry name" value="DDE_Tnp_1"/>
    <property type="match status" value="1"/>
</dbReference>
<dbReference type="EMBL" id="JACJQH010000091">
    <property type="protein sequence ID" value="MBD2200468.1"/>
    <property type="molecule type" value="Genomic_DNA"/>
</dbReference>
<dbReference type="InterPro" id="IPR047952">
    <property type="entry name" value="Transpos_IS4"/>
</dbReference>
<dbReference type="RefSeq" id="WP_190551341.1">
    <property type="nucleotide sequence ID" value="NZ_CAWPNO010000130.1"/>
</dbReference>
<reference evidence="3 4" key="1">
    <citation type="journal article" date="2020" name="ISME J.">
        <title>Comparative genomics reveals insights into cyanobacterial evolution and habitat adaptation.</title>
        <authorList>
            <person name="Chen M.Y."/>
            <person name="Teng W.K."/>
            <person name="Zhao L."/>
            <person name="Hu C.X."/>
            <person name="Zhou Y.K."/>
            <person name="Han B.P."/>
            <person name="Song L.R."/>
            <person name="Shu W.S."/>
        </authorList>
    </citation>
    <scope>NUCLEOTIDE SEQUENCE [LARGE SCALE GENOMIC DNA]</scope>
    <source>
        <strain evidence="3 4">FACHB-288</strain>
    </source>
</reference>
<dbReference type="Proteomes" id="UP000658514">
    <property type="component" value="Unassembled WGS sequence"/>
</dbReference>
<organism evidence="3 4">
    <name type="scientific">Calothrix parietina FACHB-288</name>
    <dbReference type="NCBI Taxonomy" id="2692896"/>
    <lineage>
        <taxon>Bacteria</taxon>
        <taxon>Bacillati</taxon>
        <taxon>Cyanobacteriota</taxon>
        <taxon>Cyanophyceae</taxon>
        <taxon>Nostocales</taxon>
        <taxon>Calotrichaceae</taxon>
        <taxon>Calothrix</taxon>
    </lineage>
</organism>
<name>A0ABR8AMF6_9CYAN</name>
<dbReference type="NCBIfam" id="NF033592">
    <property type="entry name" value="transpos_IS4_1"/>
    <property type="match status" value="1"/>
</dbReference>